<evidence type="ECO:0000259" key="2">
    <source>
        <dbReference type="Pfam" id="PF26299"/>
    </source>
</evidence>
<dbReference type="SUPFAM" id="SSF52402">
    <property type="entry name" value="Adenine nucleotide alpha hydrolases-like"/>
    <property type="match status" value="1"/>
</dbReference>
<feature type="domain" description="MurL N-terminal" evidence="2">
    <location>
        <begin position="4"/>
        <end position="282"/>
    </location>
</feature>
<dbReference type="InterPro" id="IPR058740">
    <property type="entry name" value="MurL_N"/>
</dbReference>
<feature type="domain" description="MurL C-terminal" evidence="1">
    <location>
        <begin position="305"/>
        <end position="362"/>
    </location>
</feature>
<evidence type="ECO:0000313" key="4">
    <source>
        <dbReference type="Proteomes" id="UP000230027"/>
    </source>
</evidence>
<dbReference type="InterPro" id="IPR014729">
    <property type="entry name" value="Rossmann-like_a/b/a_fold"/>
</dbReference>
<gene>
    <name evidence="3" type="ORF">COY14_00720</name>
</gene>
<dbReference type="InterPro" id="IPR058741">
    <property type="entry name" value="MurL_C"/>
</dbReference>
<evidence type="ECO:0000259" key="1">
    <source>
        <dbReference type="Pfam" id="PF26298"/>
    </source>
</evidence>
<accession>A0A2M7U5L5</accession>
<name>A0A2M7U5L5_9BACT</name>
<protein>
    <recommendedName>
        <fullName evidence="5">UDP-N-acetyl-alpha-D-muramoyl-L-alanyl-L-glutamate epimerase</fullName>
    </recommendedName>
</protein>
<dbReference type="Gene3D" id="3.40.50.620">
    <property type="entry name" value="HUPs"/>
    <property type="match status" value="1"/>
</dbReference>
<dbReference type="AlphaFoldDB" id="A0A2M7U5L5"/>
<proteinExistence type="predicted"/>
<dbReference type="Pfam" id="PF26299">
    <property type="entry name" value="MurL_N"/>
    <property type="match status" value="1"/>
</dbReference>
<comment type="caution">
    <text evidence="3">The sequence shown here is derived from an EMBL/GenBank/DDBJ whole genome shotgun (WGS) entry which is preliminary data.</text>
</comment>
<evidence type="ECO:0000313" key="3">
    <source>
        <dbReference type="EMBL" id="PIZ66214.1"/>
    </source>
</evidence>
<organism evidence="3 4">
    <name type="scientific">Candidatus Roizmanbacteria bacterium CG_4_10_14_0_2_um_filter_36_9</name>
    <dbReference type="NCBI Taxonomy" id="1974823"/>
    <lineage>
        <taxon>Bacteria</taxon>
        <taxon>Candidatus Roizmaniibacteriota</taxon>
    </lineage>
</organism>
<dbReference type="Pfam" id="PF26298">
    <property type="entry name" value="MurL_epimerase_C"/>
    <property type="match status" value="1"/>
</dbReference>
<reference evidence="4" key="1">
    <citation type="submission" date="2017-09" db="EMBL/GenBank/DDBJ databases">
        <title>Depth-based differentiation of microbial function through sediment-hosted aquifers and enrichment of novel symbionts in the deep terrestrial subsurface.</title>
        <authorList>
            <person name="Probst A.J."/>
            <person name="Ladd B."/>
            <person name="Jarett J.K."/>
            <person name="Geller-Mcgrath D.E."/>
            <person name="Sieber C.M.K."/>
            <person name="Emerson J.B."/>
            <person name="Anantharaman K."/>
            <person name="Thomas B.C."/>
            <person name="Malmstrom R."/>
            <person name="Stieglmeier M."/>
            <person name="Klingl A."/>
            <person name="Woyke T."/>
            <person name="Ryan C.M."/>
            <person name="Banfield J.F."/>
        </authorList>
    </citation>
    <scope>NUCLEOTIDE SEQUENCE [LARGE SCALE GENOMIC DNA]</scope>
</reference>
<dbReference type="Proteomes" id="UP000230027">
    <property type="component" value="Unassembled WGS sequence"/>
</dbReference>
<dbReference type="EMBL" id="PFOD01000020">
    <property type="protein sequence ID" value="PIZ66214.1"/>
    <property type="molecule type" value="Genomic_DNA"/>
</dbReference>
<feature type="non-terminal residue" evidence="3">
    <location>
        <position position="363"/>
    </location>
</feature>
<evidence type="ECO:0008006" key="5">
    <source>
        <dbReference type="Google" id="ProtNLM"/>
    </source>
</evidence>
<sequence>MNSLFIFDSYSFSPNSLKISFTYRMIHGTESYLFTENLILPKLLSENLGSSALKKTLDSLHLILGISYWKLFCTNVVKLPHISLSRDEAKFWNTIYSTGLGEFYYKNNLDGNKILRFPYSDIEAPGAIRINSKDRALVGIGGGKDSVVTAQLLKKESKKFDGFVVLTQKSYPVVEKVIDILGIRALKIERQIDSQLFKLNKRTDVYNGHIPISAIYAWIGVLAAIIYGYKDVIVSNEGSANEGNVEYLGKIINHQWSKSEEFENLFQSYVGQYIATNITYKSFLRKYSELEIMKKFTVYPEFFDVISSCNRNFSINKSSVSDKWCGVCSKCLFVFIMFSAYIDRSKLISIFGRNLFENKELLP</sequence>